<keyword evidence="19" id="KW-1185">Reference proteome</keyword>
<keyword evidence="2 11" id="KW-0245">EGF-like domain</keyword>
<evidence type="ECO:0000256" key="11">
    <source>
        <dbReference type="PROSITE-ProRule" id="PRU00076"/>
    </source>
</evidence>
<dbReference type="Proteomes" id="UP000694388">
    <property type="component" value="Unplaced"/>
</dbReference>
<sequence>MQILYVNVYRVMPLQVGEVPTFDSTVFLSPHFPVLCGVLNYAVRESCGGNLSADGWLTSPGYPHFYEGNVDCLWDVTAPAGNVVALSVMDFDLYDVDSCWNSWLGLGYLQTSQREITMCHATDEGRTFVSASNFLRILFHTTTFETRRGFNVTWKTQDHKLGCIISCKNGQKCIDKISYSECNCSVGSIEQDCEIDISVCATNPCKNGGTCVDGVKNESCICRQGWTGEKCTDDVDECLSNPCNPHRAICTNTNGSYACICKEGYFGDGVTCNEFRLFPFGDEVGDDHIGTRQDDFTSIIFTPPFGIPFGSTMFYNLYFTDNGAIIFLKNGDACFPYPNPPSAGFQEDYHTATIAVFWDDADLSREVGDVFYQEYDYTGKTNHGQSSKDHAELRWKIEQQVHKNFSINFNATWILKVTWNEVPAVPAISNLHNTNTFQAVLTTDGRQTFCLIQFMEGKMLWRPESRDPNANHALIGYHSGSSTGLMMYNDQIIEEIDSRRYRPDKSNGRIVQNGSPTDMQAEGRWAFRLENHQASFKNPRQECWNWYSHDYSPWLQFWNSPCPCTWEQGLSDPRFVSGSTIHQFGFHEPNVPGTRWILQSQWSNWRGSGIRCYYNHWGSILTGRIERFLPTPWNQPFQWIWNSRTGWIRTFISNQREHWLMEQREKYYESDVHPHENCCLRSGNLEFCEYYVQRRPSDFCINYTPFIFTAVFGDPHLITLDGVSYTFNGLGDFIILHANTTTGALLKIHGRTQQAGPFQNLSATNFVTLAAKEGDGPTVEWRMSGDDSTIIFLDGHSFNVTDEQVPMNETLFWRPVPSAVMVSFPSGASINVTAEAAALQFTISLSSDFYNKTRGLLGVFNKHQKDDFVARNGTVIPFNGDKPPDEKTLYYDFGVSWEVTAEEAILESAGNKGRSASLYEPSFLNDVIDSASAAEKQMAQEICGNEPFCLFDTLTTNNTAFGLATFKANMNLEKTKRSQNAFPPNITGKSILQCAISEKVLITYETDEMDVDSANVTFTLNTTSTDINMTASGKLTWNPTSLEPVFAIVLANNGNATSQLALTLIVCGCKNNGTCDYDKRSSVEVGESNSFFLVASCDCTQGYTGLDCSKDLNPCENNPCFPGVNCIDIPAPSLDFKCGSCPDGLSGNGSKCFDFDECLHNPCEQRCDNIHGGYNCSCDAGYIVDPSNRSRCVDVDECENSQLCVENAVCTNLRGTYTCTCQEGFLGNGSISCKAPRETTINVPDVQLGSSATTPLAHTTSTVTEETTISVPDTTTQLSSSATTHLVPDTTTQMGSSATTHLVPPTSTATEETTISVPDTTTQLGPSAATHLVHTTSTATEETTVSVPDTTTQLGSSSATHLVLTTSTGTEETTIIVPDTTTQLGPSAATHLVHTTSTTTGNCNEKCQKKCTGIDLCQNGGTCSCDATCTITCSCGSSYKGSRCEMGVNTFPAVLRQDAPKVIFDMTVQFGSTDFKTSEQETMVWLHMRTHTSST</sequence>
<dbReference type="PRINTS" id="PR00010">
    <property type="entry name" value="EGFBLOOD"/>
</dbReference>
<dbReference type="PROSITE" id="PS00022">
    <property type="entry name" value="EGF_1"/>
    <property type="match status" value="2"/>
</dbReference>
<feature type="domain" description="VWFD" evidence="17">
    <location>
        <begin position="707"/>
        <end position="905"/>
    </location>
</feature>
<proteinExistence type="predicted"/>
<feature type="compositionally biased region" description="Low complexity" evidence="12">
    <location>
        <begin position="1259"/>
        <end position="1271"/>
    </location>
</feature>
<dbReference type="GeneTree" id="ENSGT00730000110943"/>
<dbReference type="PROSITE" id="PS01186">
    <property type="entry name" value="EGF_2"/>
    <property type="match status" value="4"/>
</dbReference>
<keyword evidence="3" id="KW-0812">Transmembrane</keyword>
<dbReference type="Pfam" id="PF00008">
    <property type="entry name" value="EGF"/>
    <property type="match status" value="1"/>
</dbReference>
<dbReference type="SMART" id="SM00539">
    <property type="entry name" value="NIDO"/>
    <property type="match status" value="1"/>
</dbReference>
<accession>A0A8C4X222</accession>
<dbReference type="InterPro" id="IPR056619">
    <property type="entry name" value="C8-3_MUC4"/>
</dbReference>
<dbReference type="GO" id="GO:0007160">
    <property type="term" value="P:cell-matrix adhesion"/>
    <property type="evidence" value="ECO:0007669"/>
    <property type="project" value="InterPro"/>
</dbReference>
<dbReference type="InterPro" id="IPR049883">
    <property type="entry name" value="NOTCH1_EGF-like"/>
</dbReference>
<evidence type="ECO:0000256" key="2">
    <source>
        <dbReference type="ARBA" id="ARBA00022536"/>
    </source>
</evidence>
<dbReference type="PANTHER" id="PTHR13802:SF52">
    <property type="entry name" value="MUCIN-4"/>
    <property type="match status" value="1"/>
</dbReference>
<evidence type="ECO:0000256" key="7">
    <source>
        <dbReference type="ARBA" id="ARBA00022989"/>
    </source>
</evidence>
<dbReference type="SUPFAM" id="SSF49854">
    <property type="entry name" value="Spermadhesin, CUB domain"/>
    <property type="match status" value="1"/>
</dbReference>
<evidence type="ECO:0000313" key="18">
    <source>
        <dbReference type="Ensembl" id="ENSEBUP00000027701.1"/>
    </source>
</evidence>
<organism evidence="18 19">
    <name type="scientific">Eptatretus burgeri</name>
    <name type="common">Inshore hagfish</name>
    <dbReference type="NCBI Taxonomy" id="7764"/>
    <lineage>
        <taxon>Eukaryota</taxon>
        <taxon>Metazoa</taxon>
        <taxon>Chordata</taxon>
        <taxon>Craniata</taxon>
        <taxon>Vertebrata</taxon>
        <taxon>Cyclostomata</taxon>
        <taxon>Myxini</taxon>
        <taxon>Myxiniformes</taxon>
        <taxon>Myxinidae</taxon>
        <taxon>Eptatretinae</taxon>
        <taxon>Eptatretus</taxon>
    </lineage>
</organism>
<dbReference type="Pfam" id="PF07645">
    <property type="entry name" value="EGF_CA"/>
    <property type="match status" value="2"/>
</dbReference>
<evidence type="ECO:0000256" key="1">
    <source>
        <dbReference type="ARBA" id="ARBA00004370"/>
    </source>
</evidence>
<evidence type="ECO:0000256" key="6">
    <source>
        <dbReference type="ARBA" id="ARBA00022837"/>
    </source>
</evidence>
<dbReference type="PANTHER" id="PTHR13802">
    <property type="entry name" value="MUCIN 4-RELATED"/>
    <property type="match status" value="1"/>
</dbReference>
<evidence type="ECO:0000259" key="15">
    <source>
        <dbReference type="PROSITE" id="PS50856"/>
    </source>
</evidence>
<dbReference type="GO" id="GO:0005509">
    <property type="term" value="F:calcium ion binding"/>
    <property type="evidence" value="ECO:0007669"/>
    <property type="project" value="InterPro"/>
</dbReference>
<dbReference type="SMART" id="SM00179">
    <property type="entry name" value="EGF_CA"/>
    <property type="match status" value="5"/>
</dbReference>
<dbReference type="Ensembl" id="ENSEBUT00000028277.1">
    <property type="protein sequence ID" value="ENSEBUP00000027701.1"/>
    <property type="gene ID" value="ENSEBUG00000016934.1"/>
</dbReference>
<dbReference type="FunFam" id="2.10.25.10:FF:000143">
    <property type="entry name" value="Protein crumbs 1"/>
    <property type="match status" value="1"/>
</dbReference>
<feature type="disulfide bond" evidence="11">
    <location>
        <begin position="222"/>
        <end position="231"/>
    </location>
</feature>
<keyword evidence="6" id="KW-0106">Calcium</keyword>
<dbReference type="Gene3D" id="2.60.120.290">
    <property type="entry name" value="Spermadhesin, CUB domain"/>
    <property type="match status" value="1"/>
</dbReference>
<dbReference type="InterPro" id="IPR035914">
    <property type="entry name" value="Sperma_CUB_dom_sf"/>
</dbReference>
<evidence type="ECO:0000256" key="3">
    <source>
        <dbReference type="ARBA" id="ARBA00022692"/>
    </source>
</evidence>
<evidence type="ECO:0008006" key="20">
    <source>
        <dbReference type="Google" id="ProtNLM"/>
    </source>
</evidence>
<dbReference type="PROSITE" id="PS50856">
    <property type="entry name" value="AMOP"/>
    <property type="match status" value="1"/>
</dbReference>
<keyword evidence="10" id="KW-0325">Glycoprotein</keyword>
<comment type="subcellular location">
    <subcellularLocation>
        <location evidence="1">Membrane</location>
    </subcellularLocation>
</comment>
<evidence type="ECO:0000256" key="9">
    <source>
        <dbReference type="ARBA" id="ARBA00023157"/>
    </source>
</evidence>
<dbReference type="FunFam" id="2.10.25.10:FF:000027">
    <property type="entry name" value="Thrombospondin 3"/>
    <property type="match status" value="1"/>
</dbReference>
<dbReference type="InterPro" id="IPR051495">
    <property type="entry name" value="Epithelial_Barrier/Signaling"/>
</dbReference>
<keyword evidence="7" id="KW-1133">Transmembrane helix</keyword>
<dbReference type="SMART" id="SM00181">
    <property type="entry name" value="EGF"/>
    <property type="match status" value="8"/>
</dbReference>
<dbReference type="Pfam" id="PF06119">
    <property type="entry name" value="NIDO"/>
    <property type="match status" value="1"/>
</dbReference>
<evidence type="ECO:0000259" key="14">
    <source>
        <dbReference type="PROSITE" id="PS50026"/>
    </source>
</evidence>
<reference evidence="18" key="1">
    <citation type="submission" date="2025-08" db="UniProtKB">
        <authorList>
            <consortium name="Ensembl"/>
        </authorList>
    </citation>
    <scope>IDENTIFICATION</scope>
</reference>
<keyword evidence="9 11" id="KW-1015">Disulfide bond</keyword>
<evidence type="ECO:0000259" key="17">
    <source>
        <dbReference type="PROSITE" id="PS51233"/>
    </source>
</evidence>
<dbReference type="SUPFAM" id="SSF57184">
    <property type="entry name" value="Growth factor receptor domain"/>
    <property type="match status" value="1"/>
</dbReference>
<feature type="disulfide bond" evidence="11">
    <location>
        <begin position="163"/>
        <end position="173"/>
    </location>
</feature>
<feature type="disulfide bond" evidence="11">
    <location>
        <begin position="184"/>
        <end position="193"/>
    </location>
</feature>
<evidence type="ECO:0000313" key="19">
    <source>
        <dbReference type="Proteomes" id="UP000694388"/>
    </source>
</evidence>
<dbReference type="PROSITE" id="PS00010">
    <property type="entry name" value="ASX_HYDROXYL"/>
    <property type="match status" value="3"/>
</dbReference>
<dbReference type="GO" id="GO:0071944">
    <property type="term" value="C:cell periphery"/>
    <property type="evidence" value="ECO:0007669"/>
    <property type="project" value="UniProtKB-ARBA"/>
</dbReference>
<dbReference type="Gene3D" id="2.10.25.10">
    <property type="entry name" value="Laminin"/>
    <property type="match status" value="5"/>
</dbReference>
<evidence type="ECO:0000259" key="16">
    <source>
        <dbReference type="PROSITE" id="PS51220"/>
    </source>
</evidence>
<dbReference type="CDD" id="cd00041">
    <property type="entry name" value="CUB"/>
    <property type="match status" value="1"/>
</dbReference>
<feature type="compositionally biased region" description="Polar residues" evidence="12">
    <location>
        <begin position="1272"/>
        <end position="1325"/>
    </location>
</feature>
<dbReference type="Pfam" id="PF23263">
    <property type="entry name" value="C8-3_MUC4"/>
    <property type="match status" value="1"/>
</dbReference>
<feature type="domain" description="EGF-like" evidence="14">
    <location>
        <begin position="196"/>
        <end position="232"/>
    </location>
</feature>
<keyword evidence="4" id="KW-0732">Signal</keyword>
<feature type="domain" description="EGF-like" evidence="14">
    <location>
        <begin position="234"/>
        <end position="273"/>
    </location>
</feature>
<dbReference type="InterPro" id="IPR001846">
    <property type="entry name" value="VWF_type-D"/>
</dbReference>
<feature type="compositionally biased region" description="Polar residues" evidence="12">
    <location>
        <begin position="1348"/>
        <end position="1358"/>
    </location>
</feature>
<feature type="compositionally biased region" description="Low complexity" evidence="12">
    <location>
        <begin position="1335"/>
        <end position="1347"/>
    </location>
</feature>
<evidence type="ECO:0000259" key="13">
    <source>
        <dbReference type="PROSITE" id="PS01180"/>
    </source>
</evidence>
<evidence type="ECO:0000256" key="4">
    <source>
        <dbReference type="ARBA" id="ARBA00022729"/>
    </source>
</evidence>
<feature type="domain" description="NIDO" evidence="16">
    <location>
        <begin position="356"/>
        <end position="532"/>
    </location>
</feature>
<feature type="domain" description="EGF-like" evidence="14">
    <location>
        <begin position="1154"/>
        <end position="1193"/>
    </location>
</feature>
<feature type="domain" description="EGF-like" evidence="14">
    <location>
        <begin position="1194"/>
        <end position="1234"/>
    </location>
</feature>
<dbReference type="SMART" id="SM00042">
    <property type="entry name" value="CUB"/>
    <property type="match status" value="1"/>
</dbReference>
<dbReference type="Pfam" id="PF00431">
    <property type="entry name" value="CUB"/>
    <property type="match status" value="1"/>
</dbReference>
<name>A0A8C4X222_EPTBU</name>
<reference evidence="18" key="2">
    <citation type="submission" date="2025-09" db="UniProtKB">
        <authorList>
            <consortium name="Ensembl"/>
        </authorList>
    </citation>
    <scope>IDENTIFICATION</scope>
</reference>
<dbReference type="SMART" id="SM00216">
    <property type="entry name" value="VWD"/>
    <property type="match status" value="1"/>
</dbReference>
<dbReference type="SMART" id="SM00723">
    <property type="entry name" value="AMOP"/>
    <property type="match status" value="1"/>
</dbReference>
<feature type="domain" description="AMOP" evidence="15">
    <location>
        <begin position="535"/>
        <end position="695"/>
    </location>
</feature>
<feature type="domain" description="EGF-like" evidence="14">
    <location>
        <begin position="159"/>
        <end position="194"/>
    </location>
</feature>
<dbReference type="GO" id="GO:0016020">
    <property type="term" value="C:membrane"/>
    <property type="evidence" value="ECO:0007669"/>
    <property type="project" value="UniProtKB-SubCell"/>
</dbReference>
<dbReference type="InterPro" id="IPR018097">
    <property type="entry name" value="EGF_Ca-bd_CS"/>
</dbReference>
<dbReference type="InterPro" id="IPR000859">
    <property type="entry name" value="CUB_dom"/>
</dbReference>
<evidence type="ECO:0000256" key="8">
    <source>
        <dbReference type="ARBA" id="ARBA00023136"/>
    </source>
</evidence>
<dbReference type="CDD" id="cd00054">
    <property type="entry name" value="EGF_CA"/>
    <property type="match status" value="4"/>
</dbReference>
<dbReference type="GO" id="GO:0005176">
    <property type="term" value="F:ErbB-2 class receptor binding"/>
    <property type="evidence" value="ECO:0007669"/>
    <property type="project" value="TreeGrafter"/>
</dbReference>
<dbReference type="PROSITE" id="PS51233">
    <property type="entry name" value="VWFD"/>
    <property type="match status" value="1"/>
</dbReference>
<dbReference type="InterPro" id="IPR005533">
    <property type="entry name" value="AMOP_dom"/>
</dbReference>
<dbReference type="InterPro" id="IPR000152">
    <property type="entry name" value="EGF-type_Asp/Asn_hydroxyl_site"/>
</dbReference>
<dbReference type="InterPro" id="IPR001881">
    <property type="entry name" value="EGF-like_Ca-bd_dom"/>
</dbReference>
<dbReference type="PROSITE" id="PS50026">
    <property type="entry name" value="EGF_3"/>
    <property type="match status" value="5"/>
</dbReference>
<dbReference type="SUPFAM" id="SSF57196">
    <property type="entry name" value="EGF/Laminin"/>
    <property type="match status" value="2"/>
</dbReference>
<dbReference type="FunFam" id="2.10.25.10:FF:000038">
    <property type="entry name" value="Fibrillin 2"/>
    <property type="match status" value="2"/>
</dbReference>
<dbReference type="Pfam" id="PF00094">
    <property type="entry name" value="VWD"/>
    <property type="match status" value="1"/>
</dbReference>
<feature type="region of interest" description="Disordered" evidence="12">
    <location>
        <begin position="1257"/>
        <end position="1358"/>
    </location>
</feature>
<evidence type="ECO:0000256" key="12">
    <source>
        <dbReference type="SAM" id="MobiDB-lite"/>
    </source>
</evidence>
<dbReference type="PROSITE" id="PS01187">
    <property type="entry name" value="EGF_CA"/>
    <property type="match status" value="2"/>
</dbReference>
<evidence type="ECO:0000256" key="10">
    <source>
        <dbReference type="ARBA" id="ARBA00023180"/>
    </source>
</evidence>
<dbReference type="InterPro" id="IPR003886">
    <property type="entry name" value="NIDO_dom"/>
</dbReference>
<protein>
    <recommendedName>
        <fullName evidence="20">Mucin-like protein</fullName>
    </recommendedName>
</protein>
<evidence type="ECO:0000256" key="5">
    <source>
        <dbReference type="ARBA" id="ARBA00022737"/>
    </source>
</evidence>
<dbReference type="Pfam" id="PF12947">
    <property type="entry name" value="EGF_3"/>
    <property type="match status" value="1"/>
</dbReference>
<dbReference type="PROSITE" id="PS51220">
    <property type="entry name" value="NIDO"/>
    <property type="match status" value="1"/>
</dbReference>
<dbReference type="PROSITE" id="PS01180">
    <property type="entry name" value="CUB"/>
    <property type="match status" value="1"/>
</dbReference>
<feature type="domain" description="CUB" evidence="13">
    <location>
        <begin position="36"/>
        <end position="157"/>
    </location>
</feature>
<keyword evidence="8" id="KW-0472">Membrane</keyword>
<dbReference type="InterPro" id="IPR000742">
    <property type="entry name" value="EGF"/>
</dbReference>
<dbReference type="InterPro" id="IPR024731">
    <property type="entry name" value="NELL2-like_EGF"/>
</dbReference>
<dbReference type="InterPro" id="IPR009030">
    <property type="entry name" value="Growth_fac_rcpt_cys_sf"/>
</dbReference>
<keyword evidence="5" id="KW-0677">Repeat</keyword>
<comment type="caution">
    <text evidence="11">Lacks conserved residue(s) required for the propagation of feature annotation.</text>
</comment>